<name>B9T457_RICCO</name>
<dbReference type="eggNOG" id="ENOG502QTJX">
    <property type="taxonomic scope" value="Eukaryota"/>
</dbReference>
<dbReference type="Pfam" id="PF02458">
    <property type="entry name" value="Transferase"/>
    <property type="match status" value="1"/>
</dbReference>
<dbReference type="STRING" id="3988.B9T457"/>
<keyword evidence="2 4" id="KW-0808">Transferase</keyword>
<keyword evidence="5" id="KW-1185">Reference proteome</keyword>
<dbReference type="EMBL" id="EQ974455">
    <property type="protein sequence ID" value="EEF29357.1"/>
    <property type="molecule type" value="Genomic_DNA"/>
</dbReference>
<gene>
    <name evidence="4" type="ORF">RCOM_0290880</name>
</gene>
<evidence type="ECO:0000256" key="3">
    <source>
        <dbReference type="ARBA" id="ARBA00023315"/>
    </source>
</evidence>
<evidence type="ECO:0000313" key="4">
    <source>
        <dbReference type="EMBL" id="EEF29357.1"/>
    </source>
</evidence>
<evidence type="ECO:0000256" key="1">
    <source>
        <dbReference type="ARBA" id="ARBA00009861"/>
    </source>
</evidence>
<dbReference type="PANTHER" id="PTHR31642:SF13">
    <property type="entry name" value="AGMATINE HYDROXYCINNAMOYLTRANSFERASE 1"/>
    <property type="match status" value="1"/>
</dbReference>
<dbReference type="Proteomes" id="UP000008311">
    <property type="component" value="Unassembled WGS sequence"/>
</dbReference>
<sequence>MDVRIESIQTVKPIYDGICPPILHFIPLSVFDKFTYNTHAAFCFAYRPPTPPNEIIVYGLKRALSEYREFAGRLWEDEEGDPVILLNDKGVKLVEASVDSRLDQVMPMEPSPVSFGLYPSLNDVEELLQVQLTRFTCGSLVVAIRSHHFVADGQATIDFLLNWGRATRGLDMSPLPLHDRSIFVPRDPPQFEFQHRGVGFIKELVKDCPNHKDNRSVDDIIVHRVNFTLDFLSKIKAMASASSNGNSYNNKPYSTYVSLTAHLWRAMTKARGLGGLETTHVIVSVNGRKRMVPRVPDEYFGNVVLWAFPSGRINDILQKPLPYAGKLVHEAIANVNNNYFQSFIDFATYKAKKEDMCPIMKLSNKSVSCPNLEVNSWVQFPYHEIDFGGGSPYLFLPSYFPMEGMIYLLRSLKRRGSMDAFVFLYRKNLATFKQVVHSLS</sequence>
<dbReference type="PANTHER" id="PTHR31642">
    <property type="entry name" value="TRICHOTHECENE 3-O-ACETYLTRANSFERASE"/>
    <property type="match status" value="1"/>
</dbReference>
<evidence type="ECO:0000256" key="2">
    <source>
        <dbReference type="ARBA" id="ARBA00022679"/>
    </source>
</evidence>
<accession>B9T457</accession>
<dbReference type="GO" id="GO:0047672">
    <property type="term" value="F:anthranilate N-benzoyltransferase activity"/>
    <property type="evidence" value="ECO:0007669"/>
    <property type="project" value="UniProtKB-EC"/>
</dbReference>
<reference evidence="5" key="1">
    <citation type="journal article" date="2010" name="Nat. Biotechnol.">
        <title>Draft genome sequence of the oilseed species Ricinus communis.</title>
        <authorList>
            <person name="Chan A.P."/>
            <person name="Crabtree J."/>
            <person name="Zhao Q."/>
            <person name="Lorenzi H."/>
            <person name="Orvis J."/>
            <person name="Puiu D."/>
            <person name="Melake-Berhan A."/>
            <person name="Jones K.M."/>
            <person name="Redman J."/>
            <person name="Chen G."/>
            <person name="Cahoon E.B."/>
            <person name="Gedil M."/>
            <person name="Stanke M."/>
            <person name="Haas B.J."/>
            <person name="Wortman J.R."/>
            <person name="Fraser-Liggett C.M."/>
            <person name="Ravel J."/>
            <person name="Rabinowicz P.D."/>
        </authorList>
    </citation>
    <scope>NUCLEOTIDE SEQUENCE [LARGE SCALE GENOMIC DNA]</scope>
    <source>
        <strain evidence="5">cv. Hale</strain>
    </source>
</reference>
<dbReference type="EC" id="2.3.1.144" evidence="4"/>
<dbReference type="AlphaFoldDB" id="B9T457"/>
<comment type="similarity">
    <text evidence="1">Belongs to the plant acyltransferase family.</text>
</comment>
<organism evidence="4 5">
    <name type="scientific">Ricinus communis</name>
    <name type="common">Castor bean</name>
    <dbReference type="NCBI Taxonomy" id="3988"/>
    <lineage>
        <taxon>Eukaryota</taxon>
        <taxon>Viridiplantae</taxon>
        <taxon>Streptophyta</taxon>
        <taxon>Embryophyta</taxon>
        <taxon>Tracheophyta</taxon>
        <taxon>Spermatophyta</taxon>
        <taxon>Magnoliopsida</taxon>
        <taxon>eudicotyledons</taxon>
        <taxon>Gunneridae</taxon>
        <taxon>Pentapetalae</taxon>
        <taxon>rosids</taxon>
        <taxon>fabids</taxon>
        <taxon>Malpighiales</taxon>
        <taxon>Euphorbiaceae</taxon>
        <taxon>Acalyphoideae</taxon>
        <taxon>Acalypheae</taxon>
        <taxon>Ricinus</taxon>
    </lineage>
</organism>
<dbReference type="FunFam" id="3.30.559.10:FF:000008">
    <property type="entry name" value="Tryptamine hydroxycinnamoyl transferase"/>
    <property type="match status" value="1"/>
</dbReference>
<dbReference type="GO" id="GO:0016747">
    <property type="term" value="F:acyltransferase activity, transferring groups other than amino-acyl groups"/>
    <property type="evidence" value="ECO:0000318"/>
    <property type="project" value="GO_Central"/>
</dbReference>
<keyword evidence="3 4" id="KW-0012">Acyltransferase</keyword>
<evidence type="ECO:0000313" key="5">
    <source>
        <dbReference type="Proteomes" id="UP000008311"/>
    </source>
</evidence>
<protein>
    <submittedName>
        <fullName evidence="4">Anthranilate N-benzoyltransferase protein, putative</fullName>
        <ecNumber evidence="4">2.3.1.144</ecNumber>
    </submittedName>
</protein>
<dbReference type="InParanoid" id="B9T457"/>
<proteinExistence type="inferred from homology"/>
<dbReference type="Gene3D" id="3.30.559.10">
    <property type="entry name" value="Chloramphenicol acetyltransferase-like domain"/>
    <property type="match status" value="2"/>
</dbReference>
<dbReference type="InterPro" id="IPR050317">
    <property type="entry name" value="Plant_Fungal_Acyltransferase"/>
</dbReference>
<dbReference type="InterPro" id="IPR023213">
    <property type="entry name" value="CAT-like_dom_sf"/>
</dbReference>